<dbReference type="Proteomes" id="UP000234323">
    <property type="component" value="Unassembled WGS sequence"/>
</dbReference>
<feature type="compositionally biased region" description="Polar residues" evidence="1">
    <location>
        <begin position="167"/>
        <end position="184"/>
    </location>
</feature>
<reference evidence="2 3" key="1">
    <citation type="submission" date="2015-10" db="EMBL/GenBank/DDBJ databases">
        <title>Genome analyses suggest a sexual origin of heterokaryosis in a supposedly ancient asexual fungus.</title>
        <authorList>
            <person name="Ropars J."/>
            <person name="Sedzielewska K."/>
            <person name="Noel J."/>
            <person name="Charron P."/>
            <person name="Farinelli L."/>
            <person name="Marton T."/>
            <person name="Kruger M."/>
            <person name="Pelin A."/>
            <person name="Brachmann A."/>
            <person name="Corradi N."/>
        </authorList>
    </citation>
    <scope>NUCLEOTIDE SEQUENCE [LARGE SCALE GENOMIC DNA]</scope>
    <source>
        <strain evidence="2 3">A4</strain>
    </source>
</reference>
<dbReference type="OrthoDB" id="2369355at2759"/>
<accession>A0A2I1G9Y1</accession>
<organism evidence="2 3">
    <name type="scientific">Rhizophagus irregularis</name>
    <dbReference type="NCBI Taxonomy" id="588596"/>
    <lineage>
        <taxon>Eukaryota</taxon>
        <taxon>Fungi</taxon>
        <taxon>Fungi incertae sedis</taxon>
        <taxon>Mucoromycota</taxon>
        <taxon>Glomeromycotina</taxon>
        <taxon>Glomeromycetes</taxon>
        <taxon>Glomerales</taxon>
        <taxon>Glomeraceae</taxon>
        <taxon>Rhizophagus</taxon>
    </lineage>
</organism>
<keyword evidence="3" id="KW-1185">Reference proteome</keyword>
<protein>
    <submittedName>
        <fullName evidence="2">Uncharacterized protein</fullName>
    </submittedName>
</protein>
<feature type="compositionally biased region" description="Polar residues" evidence="1">
    <location>
        <begin position="128"/>
        <end position="139"/>
    </location>
</feature>
<evidence type="ECO:0000256" key="1">
    <source>
        <dbReference type="SAM" id="MobiDB-lite"/>
    </source>
</evidence>
<evidence type="ECO:0000313" key="3">
    <source>
        <dbReference type="Proteomes" id="UP000234323"/>
    </source>
</evidence>
<dbReference type="AlphaFoldDB" id="A0A2I1G9Y1"/>
<dbReference type="VEuPathDB" id="FungiDB:RhiirFUN_008946"/>
<feature type="compositionally biased region" description="Low complexity" evidence="1">
    <location>
        <begin position="151"/>
        <end position="166"/>
    </location>
</feature>
<dbReference type="VEuPathDB" id="FungiDB:RhiirA1_437231"/>
<evidence type="ECO:0000313" key="2">
    <source>
        <dbReference type="EMBL" id="PKY43435.1"/>
    </source>
</evidence>
<sequence>MNARKAGRPVAEMIELTVVCFKKISPSTIPKYGRSFWIRLQKKHIKKITIYKTDNIKEKICKEFNLNQGLKLYNVKSGKPIEVNGELNFTSIKSNMAKKNRRLYVGPDTHDIKDIVSSNNNDDDETFTNEVSNQPSDHVNGTMIDRSHTLPGSNPYNSPNSTNNINAGTSINGDFNNQSRSGYTNELSVDAPAFPASDSSRNFIGSVNVNTGTSSNAFTIGNGPNDLNYASTSTIGNGLPSGSNSFYSTSTNEEFMNRNLDGSYVNNFINGNVNNQSRSGYTNELSVGAGITTSRIPTFSFIGSVNTANTFTPNGFNDASTSTIGSVINSGHTNGLPSGTNSFYSNSTNEELMNHNLDGSYGGTFTNGNVSNQSSRGLSNELSVGINRYTIDGTKYLSFRVDNIPESGDFIKIRDVIYELIPEDRFITDVGTCTNGGYNELLADINTSNPPYNKNAATHFNGGFLDPFSNNNNNENYQFQLVSSTSPLVDIPNDIDDNFIFNGNKNPFQNNFSG</sequence>
<proteinExistence type="predicted"/>
<dbReference type="EMBL" id="LLXI01000253">
    <property type="protein sequence ID" value="PKY43435.1"/>
    <property type="molecule type" value="Genomic_DNA"/>
</dbReference>
<comment type="caution">
    <text evidence="2">The sequence shown here is derived from an EMBL/GenBank/DDBJ whole genome shotgun (WGS) entry which is preliminary data.</text>
</comment>
<dbReference type="VEuPathDB" id="FungiDB:FUN_008559"/>
<gene>
    <name evidence="2" type="ORF">RhiirA4_442582</name>
</gene>
<feature type="region of interest" description="Disordered" evidence="1">
    <location>
        <begin position="111"/>
        <end position="184"/>
    </location>
</feature>
<name>A0A2I1G9Y1_9GLOM</name>